<reference evidence="3" key="1">
    <citation type="submission" date="2020-08" db="EMBL/GenBank/DDBJ databases">
        <title>Genome sequencing and assembly of the red palm weevil Rhynchophorus ferrugineus.</title>
        <authorList>
            <person name="Dias G.B."/>
            <person name="Bergman C.M."/>
            <person name="Manee M."/>
        </authorList>
    </citation>
    <scope>NUCLEOTIDE SEQUENCE</scope>
    <source>
        <strain evidence="3">AA-2017</strain>
        <tissue evidence="3">Whole larva</tissue>
    </source>
</reference>
<evidence type="ECO:0000313" key="3">
    <source>
        <dbReference type="EMBL" id="KAF7275109.1"/>
    </source>
</evidence>
<dbReference type="PANTHER" id="PTHR23312">
    <property type="entry name" value="ARMC5 ARMADILLO REPEAT-CONTAINING -RELATED"/>
    <property type="match status" value="1"/>
</dbReference>
<dbReference type="EMBL" id="JAACXV010011301">
    <property type="protein sequence ID" value="KAF7275109.1"/>
    <property type="molecule type" value="Genomic_DNA"/>
</dbReference>
<dbReference type="InterPro" id="IPR000210">
    <property type="entry name" value="BTB/POZ_dom"/>
</dbReference>
<dbReference type="PROSITE" id="PS50097">
    <property type="entry name" value="BTB"/>
    <property type="match status" value="1"/>
</dbReference>
<dbReference type="SUPFAM" id="SSF54695">
    <property type="entry name" value="POZ domain"/>
    <property type="match status" value="1"/>
</dbReference>
<dbReference type="Gene3D" id="3.30.710.10">
    <property type="entry name" value="Potassium Channel Kv1.1, Chain A"/>
    <property type="match status" value="1"/>
</dbReference>
<evidence type="ECO:0000313" key="4">
    <source>
        <dbReference type="Proteomes" id="UP000625711"/>
    </source>
</evidence>
<sequence length="970" mass="109255">MSDSELEKVIRVLEKSCSSRTLLNALVLIRKKVDWPKHRANVATLRSRGTLKRFLSILSNSLNKCCIDTTLSILGNCCMDRSCTSELVGHFNIFSVLSVLLKKYPNDDSVKGRTLRIVGNICQHSDQWAGIILNRKGILVATAVDIIRKASLDTLPDGEKISDATVITALRALRELLNTYTIVNLVEDFGVLKAVGALFIKYSTIWQTNRQNEKLLLDIVRVIHEYSKYKNYHSILDMRSTERGDSLLHLTNVLILSPKRIVKIVMNFIRSCKLKSELPIPEICTKFIDVLENHSLVKEFRGQYSEYLQCLCYLLDHPANRNQERCGKAVPLLIKVLKEFETPSNNIVECCILLINTLNKFKYDPKWLVDQLGNDIVPLLVKKLAWVVGPPDTIDVMHVCEKKRKYMYGPSAAPPKKRCIEGDLPRECYRSPPSSDDERELSLDSVGIRNALYYRSPSPCSSSSDGDIGSPVHWGPASSSSSPAESLAHDSDSDNYSPVCSEPDEPDYLAEECEDYCDPLAPVPDLDDLFENDGEANADQGGSSSDVAKPAISESLKTGLRMEIVGLIKTYIRLRPAAPQLANMDLLVQLTKCAILEKDDLEKAVCELLSHHGYLIPLLQTDFVHVVWSMRDNLPDHGHCVKCFLYFEIASRILQKITEVAESGAGKGDIAHRLLRGDDAMKRKLVTVIPYVISNRSILSKLMLNCGGLEILIDLFRNDENDDNRRTLKALCHMATYRLLIVNPRDVSKSTNRRKIAADSYSLPRDCGNVVSFVLDDGSVVEADRDFLSEKSEFFNGLLNGHFKESSESQVALSKVHTRSFRCLLCLLQSVDLSEVADIDLDLETLLDVIVLCDRYLLMELCVVLTDAVERYKISTDTLPTIYNWSVESGTNLLRVESVAFALVVEVDEKKRLSMFESLFRLGYKEQLLQDIQSLLFRFLTLSGHQQRARDLCFKRDGLLKRKMLKGPFV</sequence>
<evidence type="ECO:0000259" key="2">
    <source>
        <dbReference type="PROSITE" id="PS50097"/>
    </source>
</evidence>
<feature type="compositionally biased region" description="Low complexity" evidence="1">
    <location>
        <begin position="459"/>
        <end position="486"/>
    </location>
</feature>
<dbReference type="SUPFAM" id="SSF48371">
    <property type="entry name" value="ARM repeat"/>
    <property type="match status" value="1"/>
</dbReference>
<dbReference type="GO" id="GO:0005829">
    <property type="term" value="C:cytosol"/>
    <property type="evidence" value="ECO:0007669"/>
    <property type="project" value="TreeGrafter"/>
</dbReference>
<feature type="region of interest" description="Disordered" evidence="1">
    <location>
        <begin position="527"/>
        <end position="549"/>
    </location>
</feature>
<proteinExistence type="predicted"/>
<gene>
    <name evidence="3" type="ORF">GWI33_012175</name>
</gene>
<protein>
    <recommendedName>
        <fullName evidence="2">BTB domain-containing protein</fullName>
    </recommendedName>
</protein>
<evidence type="ECO:0000256" key="1">
    <source>
        <dbReference type="SAM" id="MobiDB-lite"/>
    </source>
</evidence>
<dbReference type="InterPro" id="IPR011333">
    <property type="entry name" value="SKP1/BTB/POZ_sf"/>
</dbReference>
<dbReference type="PANTHER" id="PTHR23312:SF8">
    <property type="entry name" value="ARMADILLO REPEAT-CONTAINING PROTEIN 5"/>
    <property type="match status" value="1"/>
</dbReference>
<dbReference type="Pfam" id="PF00651">
    <property type="entry name" value="BTB"/>
    <property type="match status" value="1"/>
</dbReference>
<dbReference type="AlphaFoldDB" id="A0A834I6X4"/>
<feature type="compositionally biased region" description="Acidic residues" evidence="1">
    <location>
        <begin position="527"/>
        <end position="536"/>
    </location>
</feature>
<accession>A0A834I6X4</accession>
<feature type="domain" description="BTB" evidence="2">
    <location>
        <begin position="769"/>
        <end position="837"/>
    </location>
</feature>
<dbReference type="InterPro" id="IPR016024">
    <property type="entry name" value="ARM-type_fold"/>
</dbReference>
<keyword evidence="4" id="KW-1185">Reference proteome</keyword>
<dbReference type="OrthoDB" id="6086604at2759"/>
<dbReference type="Gene3D" id="1.25.10.10">
    <property type="entry name" value="Leucine-rich Repeat Variant"/>
    <property type="match status" value="1"/>
</dbReference>
<dbReference type="GO" id="GO:0009653">
    <property type="term" value="P:anatomical structure morphogenesis"/>
    <property type="evidence" value="ECO:0007669"/>
    <property type="project" value="TreeGrafter"/>
</dbReference>
<dbReference type="InterPro" id="IPR011989">
    <property type="entry name" value="ARM-like"/>
</dbReference>
<organism evidence="3 4">
    <name type="scientific">Rhynchophorus ferrugineus</name>
    <name type="common">Red palm weevil</name>
    <name type="synonym">Curculio ferrugineus</name>
    <dbReference type="NCBI Taxonomy" id="354439"/>
    <lineage>
        <taxon>Eukaryota</taxon>
        <taxon>Metazoa</taxon>
        <taxon>Ecdysozoa</taxon>
        <taxon>Arthropoda</taxon>
        <taxon>Hexapoda</taxon>
        <taxon>Insecta</taxon>
        <taxon>Pterygota</taxon>
        <taxon>Neoptera</taxon>
        <taxon>Endopterygota</taxon>
        <taxon>Coleoptera</taxon>
        <taxon>Polyphaga</taxon>
        <taxon>Cucujiformia</taxon>
        <taxon>Curculionidae</taxon>
        <taxon>Dryophthorinae</taxon>
        <taxon>Rhynchophorus</taxon>
    </lineage>
</organism>
<feature type="region of interest" description="Disordered" evidence="1">
    <location>
        <begin position="459"/>
        <end position="504"/>
    </location>
</feature>
<comment type="caution">
    <text evidence="3">The sequence shown here is derived from an EMBL/GenBank/DDBJ whole genome shotgun (WGS) entry which is preliminary data.</text>
</comment>
<dbReference type="Proteomes" id="UP000625711">
    <property type="component" value="Unassembled WGS sequence"/>
</dbReference>
<name>A0A834I6X4_RHYFE</name>
<dbReference type="Pfam" id="PF24768">
    <property type="entry name" value="ARM_ARMC5"/>
    <property type="match status" value="1"/>
</dbReference>
<dbReference type="InterPro" id="IPR055445">
    <property type="entry name" value="ARM_ARMC5"/>
</dbReference>